<proteinExistence type="predicted"/>
<gene>
    <name evidence="1" type="ORF">RRG08_047611</name>
</gene>
<protein>
    <submittedName>
        <fullName evidence="1">Uncharacterized protein</fullName>
    </submittedName>
</protein>
<dbReference type="EMBL" id="JAWDGP010000039">
    <property type="protein sequence ID" value="KAK3804143.1"/>
    <property type="molecule type" value="Genomic_DNA"/>
</dbReference>
<sequence length="115" mass="13143">MPSISNLFFKKKTSNSHPLLSVQACTLSNDQMTINVHDTFCRDNKPVREGGGGVGEIWPDYCPFPGDLLKFPNMIRNHHHHHHRQRRFSGGDRHFEQHIEHLEITALPSLGGHKT</sequence>
<dbReference type="Proteomes" id="UP001283361">
    <property type="component" value="Unassembled WGS sequence"/>
</dbReference>
<accession>A0AAE1BD71</accession>
<comment type="caution">
    <text evidence="1">The sequence shown here is derived from an EMBL/GenBank/DDBJ whole genome shotgun (WGS) entry which is preliminary data.</text>
</comment>
<reference evidence="1" key="1">
    <citation type="journal article" date="2023" name="G3 (Bethesda)">
        <title>A reference genome for the long-term kleptoplast-retaining sea slug Elysia crispata morphotype clarki.</title>
        <authorList>
            <person name="Eastman K.E."/>
            <person name="Pendleton A.L."/>
            <person name="Shaikh M.A."/>
            <person name="Suttiyut T."/>
            <person name="Ogas R."/>
            <person name="Tomko P."/>
            <person name="Gavelis G."/>
            <person name="Widhalm J.R."/>
            <person name="Wisecaver J.H."/>
        </authorList>
    </citation>
    <scope>NUCLEOTIDE SEQUENCE</scope>
    <source>
        <strain evidence="1">ECLA1</strain>
    </source>
</reference>
<evidence type="ECO:0000313" key="1">
    <source>
        <dbReference type="EMBL" id="KAK3804143.1"/>
    </source>
</evidence>
<keyword evidence="2" id="KW-1185">Reference proteome</keyword>
<organism evidence="1 2">
    <name type="scientific">Elysia crispata</name>
    <name type="common">lettuce slug</name>
    <dbReference type="NCBI Taxonomy" id="231223"/>
    <lineage>
        <taxon>Eukaryota</taxon>
        <taxon>Metazoa</taxon>
        <taxon>Spiralia</taxon>
        <taxon>Lophotrochozoa</taxon>
        <taxon>Mollusca</taxon>
        <taxon>Gastropoda</taxon>
        <taxon>Heterobranchia</taxon>
        <taxon>Euthyneura</taxon>
        <taxon>Panpulmonata</taxon>
        <taxon>Sacoglossa</taxon>
        <taxon>Placobranchoidea</taxon>
        <taxon>Plakobranchidae</taxon>
        <taxon>Elysia</taxon>
    </lineage>
</organism>
<dbReference type="AlphaFoldDB" id="A0AAE1BD71"/>
<evidence type="ECO:0000313" key="2">
    <source>
        <dbReference type="Proteomes" id="UP001283361"/>
    </source>
</evidence>
<name>A0AAE1BD71_9GAST</name>